<evidence type="ECO:0000313" key="1">
    <source>
        <dbReference type="EMBL" id="TWU47553.1"/>
    </source>
</evidence>
<dbReference type="AlphaFoldDB" id="A0A5C6ECT3"/>
<keyword evidence="2" id="KW-1185">Reference proteome</keyword>
<organism evidence="1 2">
    <name type="scientific">Rubripirellula tenax</name>
    <dbReference type="NCBI Taxonomy" id="2528015"/>
    <lineage>
        <taxon>Bacteria</taxon>
        <taxon>Pseudomonadati</taxon>
        <taxon>Planctomycetota</taxon>
        <taxon>Planctomycetia</taxon>
        <taxon>Pirellulales</taxon>
        <taxon>Pirellulaceae</taxon>
        <taxon>Rubripirellula</taxon>
    </lineage>
</organism>
<name>A0A5C6ECT3_9BACT</name>
<comment type="caution">
    <text evidence="1">The sequence shown here is derived from an EMBL/GenBank/DDBJ whole genome shotgun (WGS) entry which is preliminary data.</text>
</comment>
<evidence type="ECO:0000313" key="2">
    <source>
        <dbReference type="Proteomes" id="UP000318288"/>
    </source>
</evidence>
<proteinExistence type="predicted"/>
<sequence length="85" mass="9230">MVGHPQDPALLRLTLAACGQPNALIYPRFGNFNRNPELACLSGLRRQCCPNRSQMVKATVPASLIQRLAGIFVALGGHRCISVRC</sequence>
<reference evidence="1 2" key="1">
    <citation type="submission" date="2019-02" db="EMBL/GenBank/DDBJ databases">
        <title>Deep-cultivation of Planctomycetes and their phenomic and genomic characterization uncovers novel biology.</title>
        <authorList>
            <person name="Wiegand S."/>
            <person name="Jogler M."/>
            <person name="Boedeker C."/>
            <person name="Pinto D."/>
            <person name="Vollmers J."/>
            <person name="Rivas-Marin E."/>
            <person name="Kohn T."/>
            <person name="Peeters S.H."/>
            <person name="Heuer A."/>
            <person name="Rast P."/>
            <person name="Oberbeckmann S."/>
            <person name="Bunk B."/>
            <person name="Jeske O."/>
            <person name="Meyerdierks A."/>
            <person name="Storesund J.E."/>
            <person name="Kallscheuer N."/>
            <person name="Luecker S."/>
            <person name="Lage O.M."/>
            <person name="Pohl T."/>
            <person name="Merkel B.J."/>
            <person name="Hornburger P."/>
            <person name="Mueller R.-W."/>
            <person name="Bruemmer F."/>
            <person name="Labrenz M."/>
            <person name="Spormann A.M."/>
            <person name="Op Den Camp H."/>
            <person name="Overmann J."/>
            <person name="Amann R."/>
            <person name="Jetten M.S.M."/>
            <person name="Mascher T."/>
            <person name="Medema M.H."/>
            <person name="Devos D.P."/>
            <person name="Kaster A.-K."/>
            <person name="Ovreas L."/>
            <person name="Rohde M."/>
            <person name="Galperin M.Y."/>
            <person name="Jogler C."/>
        </authorList>
    </citation>
    <scope>NUCLEOTIDE SEQUENCE [LARGE SCALE GENOMIC DNA]</scope>
    <source>
        <strain evidence="1 2">Poly51</strain>
    </source>
</reference>
<dbReference type="Proteomes" id="UP000318288">
    <property type="component" value="Unassembled WGS sequence"/>
</dbReference>
<protein>
    <submittedName>
        <fullName evidence="1">Uncharacterized protein</fullName>
    </submittedName>
</protein>
<gene>
    <name evidence="1" type="ORF">Poly51_53530</name>
</gene>
<accession>A0A5C6ECT3</accession>
<dbReference type="EMBL" id="SJPW01000007">
    <property type="protein sequence ID" value="TWU47553.1"/>
    <property type="molecule type" value="Genomic_DNA"/>
</dbReference>